<evidence type="ECO:0000313" key="2">
    <source>
        <dbReference type="EMBL" id="VFK22087.1"/>
    </source>
</evidence>
<evidence type="ECO:0000313" key="4">
    <source>
        <dbReference type="EMBL" id="VFK74393.1"/>
    </source>
</evidence>
<sequence length="101" mass="12166">MNIDAVAMMREIRNDLDRKMQGMTWKEKRAFIHKVYIDSTIPNYYFDRRKLLVAFAEIMRQWWSEMTGEYELFVSDAVSDELKDRSRTVRPGNLPKNTGWR</sequence>
<dbReference type="EMBL" id="CAADGH010000004">
    <property type="protein sequence ID" value="VFK74393.1"/>
    <property type="molecule type" value="Genomic_DNA"/>
</dbReference>
<proteinExistence type="predicted"/>
<dbReference type="AlphaFoldDB" id="A0A450XEK1"/>
<feature type="region of interest" description="Disordered" evidence="1">
    <location>
        <begin position="80"/>
        <end position="101"/>
    </location>
</feature>
<gene>
    <name evidence="2" type="ORF">BECKMB1821G_GA0114241_100139</name>
    <name evidence="4" type="ORF">BECKMB1821H_GA0114242_100441</name>
    <name evidence="3" type="ORF">BECKMB1821I_GA0114274_100441</name>
</gene>
<protein>
    <submittedName>
        <fullName evidence="3">Uncharacterized protein</fullName>
    </submittedName>
</protein>
<dbReference type="EMBL" id="CAADFO010000001">
    <property type="protein sequence ID" value="VFK22087.1"/>
    <property type="molecule type" value="Genomic_DNA"/>
</dbReference>
<accession>A0A450XEK1</accession>
<evidence type="ECO:0000313" key="3">
    <source>
        <dbReference type="EMBL" id="VFK27701.1"/>
    </source>
</evidence>
<evidence type="ECO:0000256" key="1">
    <source>
        <dbReference type="SAM" id="MobiDB-lite"/>
    </source>
</evidence>
<organism evidence="3">
    <name type="scientific">Candidatus Kentrum sp. MB</name>
    <dbReference type="NCBI Taxonomy" id="2138164"/>
    <lineage>
        <taxon>Bacteria</taxon>
        <taxon>Pseudomonadati</taxon>
        <taxon>Pseudomonadota</taxon>
        <taxon>Gammaproteobacteria</taxon>
        <taxon>Candidatus Kentrum</taxon>
    </lineage>
</organism>
<name>A0A450XEK1_9GAMM</name>
<reference evidence="3" key="1">
    <citation type="submission" date="2019-02" db="EMBL/GenBank/DDBJ databases">
        <authorList>
            <person name="Gruber-Vodicka R. H."/>
            <person name="Seah K. B. B."/>
        </authorList>
    </citation>
    <scope>NUCLEOTIDE SEQUENCE</scope>
    <source>
        <strain evidence="2">BECK_BZ197</strain>
        <strain evidence="4">BECK_BZ198</strain>
        <strain evidence="3">BECK_BZ199</strain>
    </source>
</reference>
<dbReference type="EMBL" id="CAADFQ010000004">
    <property type="protein sequence ID" value="VFK27701.1"/>
    <property type="molecule type" value="Genomic_DNA"/>
</dbReference>